<keyword evidence="2" id="KW-0812">Transmembrane</keyword>
<comment type="caution">
    <text evidence="4">The sequence shown here is derived from an EMBL/GenBank/DDBJ whole genome shotgun (WGS) entry which is preliminary data.</text>
</comment>
<organism evidence="4 5">
    <name type="scientific">Compostimonas suwonensis</name>
    <dbReference type="NCBI Taxonomy" id="1048394"/>
    <lineage>
        <taxon>Bacteria</taxon>
        <taxon>Bacillati</taxon>
        <taxon>Actinomycetota</taxon>
        <taxon>Actinomycetes</taxon>
        <taxon>Micrococcales</taxon>
        <taxon>Microbacteriaceae</taxon>
        <taxon>Compostimonas</taxon>
    </lineage>
</organism>
<keyword evidence="2" id="KW-0472">Membrane</keyword>
<feature type="chain" id="PRO_5014631085" description="CopC domain-containing protein" evidence="3">
    <location>
        <begin position="35"/>
        <end position="233"/>
    </location>
</feature>
<dbReference type="Proteomes" id="UP000230161">
    <property type="component" value="Unassembled WGS sequence"/>
</dbReference>
<evidence type="ECO:0000313" key="4">
    <source>
        <dbReference type="EMBL" id="PJJ55751.1"/>
    </source>
</evidence>
<gene>
    <name evidence="4" type="ORF">CLV54_3102</name>
</gene>
<feature type="compositionally biased region" description="Basic residues" evidence="1">
    <location>
        <begin position="223"/>
        <end position="233"/>
    </location>
</feature>
<keyword evidence="2" id="KW-1133">Transmembrane helix</keyword>
<feature type="compositionally biased region" description="Low complexity" evidence="1">
    <location>
        <begin position="199"/>
        <end position="222"/>
    </location>
</feature>
<name>A0A2M9BCS0_9MICO</name>
<evidence type="ECO:0000256" key="2">
    <source>
        <dbReference type="SAM" id="Phobius"/>
    </source>
</evidence>
<reference evidence="4 5" key="1">
    <citation type="submission" date="2017-11" db="EMBL/GenBank/DDBJ databases">
        <title>Genomic Encyclopedia of Archaeal and Bacterial Type Strains, Phase II (KMG-II): From Individual Species to Whole Genera.</title>
        <authorList>
            <person name="Goeker M."/>
        </authorList>
    </citation>
    <scope>NUCLEOTIDE SEQUENCE [LARGE SCALE GENOMIC DNA]</scope>
    <source>
        <strain evidence="4 5">DSM 25625</strain>
    </source>
</reference>
<keyword evidence="5" id="KW-1185">Reference proteome</keyword>
<feature type="region of interest" description="Disordered" evidence="1">
    <location>
        <begin position="129"/>
        <end position="153"/>
    </location>
</feature>
<evidence type="ECO:0008006" key="6">
    <source>
        <dbReference type="Google" id="ProtNLM"/>
    </source>
</evidence>
<evidence type="ECO:0000256" key="1">
    <source>
        <dbReference type="SAM" id="MobiDB-lite"/>
    </source>
</evidence>
<dbReference type="RefSeq" id="WP_100345839.1">
    <property type="nucleotide sequence ID" value="NZ_PGFB01000005.1"/>
</dbReference>
<dbReference type="EMBL" id="PGFB01000005">
    <property type="protein sequence ID" value="PJJ55751.1"/>
    <property type="molecule type" value="Genomic_DNA"/>
</dbReference>
<accession>A0A2M9BCS0</accession>
<sequence length="233" mass="22963">MPARSAVARAFAAFAVTIGLALGAVLAVASPAAAHSGPIEFRIAGDGVGGLVVNAQYIKDGHAVDSAELVPIATAVSKEGTTVGPVPLVLSDEGIGLYTTEEPILTEGSWSVTVASTVPVAATSTVGIDVAPPPAPPAAGEDAAGSADPVDAAAPAAPGRTGFTGWLWIGIAAVVVALGSVVVVMVVRRRTAAREAAERAVAANPRSAKRAAAAGRPAGKGHPTPKRPVAAKR</sequence>
<keyword evidence="3" id="KW-0732">Signal</keyword>
<evidence type="ECO:0000256" key="3">
    <source>
        <dbReference type="SAM" id="SignalP"/>
    </source>
</evidence>
<feature type="signal peptide" evidence="3">
    <location>
        <begin position="1"/>
        <end position="34"/>
    </location>
</feature>
<dbReference type="AlphaFoldDB" id="A0A2M9BCS0"/>
<proteinExistence type="predicted"/>
<feature type="compositionally biased region" description="Low complexity" evidence="1">
    <location>
        <begin position="138"/>
        <end position="153"/>
    </location>
</feature>
<evidence type="ECO:0000313" key="5">
    <source>
        <dbReference type="Proteomes" id="UP000230161"/>
    </source>
</evidence>
<feature type="transmembrane region" description="Helical" evidence="2">
    <location>
        <begin position="165"/>
        <end position="187"/>
    </location>
</feature>
<protein>
    <recommendedName>
        <fullName evidence="6">CopC domain-containing protein</fullName>
    </recommendedName>
</protein>
<feature type="region of interest" description="Disordered" evidence="1">
    <location>
        <begin position="198"/>
        <end position="233"/>
    </location>
</feature>